<dbReference type="PANTHER" id="PTHR22846:SF2">
    <property type="entry name" value="F-BOX-LIKE_WD REPEAT-CONTAINING PROTEIN EBI"/>
    <property type="match status" value="1"/>
</dbReference>
<comment type="caution">
    <text evidence="7">The sequence shown here is derived from an EMBL/GenBank/DDBJ whole genome shotgun (WGS) entry which is preliminary data.</text>
</comment>
<feature type="region of interest" description="Disordered" evidence="6">
    <location>
        <begin position="598"/>
        <end position="626"/>
    </location>
</feature>
<keyword evidence="8" id="KW-1185">Reference proteome</keyword>
<evidence type="ECO:0000313" key="7">
    <source>
        <dbReference type="EMBL" id="KAL1873397.1"/>
    </source>
</evidence>
<proteinExistence type="predicted"/>
<organism evidence="7 8">
    <name type="scientific">Paecilomyces lecythidis</name>
    <dbReference type="NCBI Taxonomy" id="3004212"/>
    <lineage>
        <taxon>Eukaryota</taxon>
        <taxon>Fungi</taxon>
        <taxon>Dikarya</taxon>
        <taxon>Ascomycota</taxon>
        <taxon>Pezizomycotina</taxon>
        <taxon>Eurotiomycetes</taxon>
        <taxon>Eurotiomycetidae</taxon>
        <taxon>Eurotiales</taxon>
        <taxon>Thermoascaceae</taxon>
        <taxon>Paecilomyces</taxon>
    </lineage>
</organism>
<dbReference type="InterPro" id="IPR045183">
    <property type="entry name" value="Ebi-like"/>
</dbReference>
<evidence type="ECO:0008006" key="9">
    <source>
        <dbReference type="Google" id="ProtNLM"/>
    </source>
</evidence>
<protein>
    <recommendedName>
        <fullName evidence="9">LisH domain-containing protein</fullName>
    </recommendedName>
</protein>
<evidence type="ECO:0000313" key="8">
    <source>
        <dbReference type="Proteomes" id="UP001583193"/>
    </source>
</evidence>
<feature type="region of interest" description="Disordered" evidence="6">
    <location>
        <begin position="119"/>
        <end position="204"/>
    </location>
</feature>
<evidence type="ECO:0000256" key="6">
    <source>
        <dbReference type="SAM" id="MobiDB-lite"/>
    </source>
</evidence>
<dbReference type="InterPro" id="IPR006594">
    <property type="entry name" value="LisH"/>
</dbReference>
<keyword evidence="4" id="KW-0539">Nucleus</keyword>
<feature type="repeat" description="WD" evidence="5">
    <location>
        <begin position="525"/>
        <end position="547"/>
    </location>
</feature>
<keyword evidence="2 5" id="KW-0853">WD repeat</keyword>
<evidence type="ECO:0000256" key="3">
    <source>
        <dbReference type="ARBA" id="ARBA00022737"/>
    </source>
</evidence>
<dbReference type="PROSITE" id="PS50896">
    <property type="entry name" value="LISH"/>
    <property type="match status" value="1"/>
</dbReference>
<keyword evidence="3" id="KW-0677">Repeat</keyword>
<dbReference type="Gene3D" id="1.20.960.30">
    <property type="match status" value="1"/>
</dbReference>
<evidence type="ECO:0000256" key="4">
    <source>
        <dbReference type="ARBA" id="ARBA00023242"/>
    </source>
</evidence>
<dbReference type="PANTHER" id="PTHR22846">
    <property type="entry name" value="WD40 REPEAT PROTEIN"/>
    <property type="match status" value="1"/>
</dbReference>
<evidence type="ECO:0000256" key="1">
    <source>
        <dbReference type="ARBA" id="ARBA00004123"/>
    </source>
</evidence>
<gene>
    <name evidence="7" type="ORF">Plec18167_006448</name>
</gene>
<dbReference type="EMBL" id="JAVDPF010000022">
    <property type="protein sequence ID" value="KAL1873397.1"/>
    <property type="molecule type" value="Genomic_DNA"/>
</dbReference>
<dbReference type="PROSITE" id="PS50082">
    <property type="entry name" value="WD_REPEATS_2"/>
    <property type="match status" value="1"/>
</dbReference>
<sequence>MASPDLTSHHVNYLIWRYLQESGHGEAAVMLQRAWNPDPQALPFAPYIKTHALVTLVQKGLQYHEIEQSLDQARPEEHRAAATVLCGEQDPNRILQDGNPVPLTPSKYFFGPIPLDAEKLKPGVDHGEAGDGLGTDQVPASPASKAGVTNGHSTTAEAAAAPVTGGKKTRTASTVNGDESAMEVDSNGVAHERPSAAAGSQSPAELVVDADGDVGMGMGMGAGAGVGPVGAPSEAQDQEPTTPAPTFTLTTGQSVGVQITPAKAADLSPDTAVLDVAGDSHVTRSLWRPRDSTVVATAGDAFCSLWKLSGQRASIQEKLVESTGDSRCVSAIAWDPTGQKLAVATYNDLRGSITMYNADGEIVDMLPDVPRMITGLHWAENGAHMVVVASDSRVSELALWDASIRAEEFPPPQVIDGSIYDLVWSGDNQVYACGDGSAFQCDVNSSVQLAKTFSSGGPETAWTFIRCAKTATAPVVVTASSASASIWVPTHDIRLDAAHEGDITAIELRPRSSSLEIQQNSPITLASSSTDDTVRLWNIDVESKEINCIHRLYLGPSIPALISTFSPDGYAIAAASKDKLFIWNAERGGVPMATWTVPGSEDTKMENPDEPVNGQNGSSDAMPDRSLSWDTDGKKLAFGFGKQMAIVNFQR</sequence>
<dbReference type="Proteomes" id="UP001583193">
    <property type="component" value="Unassembled WGS sequence"/>
</dbReference>
<dbReference type="Gene3D" id="2.130.10.10">
    <property type="entry name" value="YVTN repeat-like/Quinoprotein amine dehydrogenase"/>
    <property type="match status" value="1"/>
</dbReference>
<dbReference type="Pfam" id="PF08513">
    <property type="entry name" value="LisH"/>
    <property type="match status" value="1"/>
</dbReference>
<accession>A0ABR3XCH3</accession>
<feature type="compositionally biased region" description="Basic and acidic residues" evidence="6">
    <location>
        <begin position="119"/>
        <end position="129"/>
    </location>
</feature>
<reference evidence="7 8" key="1">
    <citation type="journal article" date="2024" name="IMA Fungus">
        <title>IMA Genome - F19 : A genome assembly and annotation guide to empower mycologists, including annotated draft genome sequences of Ceratocystis pirilliformis, Diaporthe australafricana, Fusarium ophioides, Paecilomyces lecythidis, and Sporothrix stenoceras.</title>
        <authorList>
            <person name="Aylward J."/>
            <person name="Wilson A.M."/>
            <person name="Visagie C.M."/>
            <person name="Spraker J."/>
            <person name="Barnes I."/>
            <person name="Buitendag C."/>
            <person name="Ceriani C."/>
            <person name="Del Mar Angel L."/>
            <person name="du Plessis D."/>
            <person name="Fuchs T."/>
            <person name="Gasser K."/>
            <person name="Kramer D."/>
            <person name="Li W."/>
            <person name="Munsamy K."/>
            <person name="Piso A."/>
            <person name="Price J.L."/>
            <person name="Sonnekus B."/>
            <person name="Thomas C."/>
            <person name="van der Nest A."/>
            <person name="van Dijk A."/>
            <person name="van Heerden A."/>
            <person name="van Vuuren N."/>
            <person name="Yilmaz N."/>
            <person name="Duong T.A."/>
            <person name="van der Merwe N.A."/>
            <person name="Wingfield M.J."/>
            <person name="Wingfield B.D."/>
        </authorList>
    </citation>
    <scope>NUCLEOTIDE SEQUENCE [LARGE SCALE GENOMIC DNA]</scope>
    <source>
        <strain evidence="7 8">CMW 18167</strain>
    </source>
</reference>
<dbReference type="SMART" id="SM00320">
    <property type="entry name" value="WD40"/>
    <property type="match status" value="6"/>
</dbReference>
<feature type="region of interest" description="Disordered" evidence="6">
    <location>
        <begin position="223"/>
        <end position="245"/>
    </location>
</feature>
<dbReference type="InterPro" id="IPR036322">
    <property type="entry name" value="WD40_repeat_dom_sf"/>
</dbReference>
<evidence type="ECO:0000256" key="2">
    <source>
        <dbReference type="ARBA" id="ARBA00022574"/>
    </source>
</evidence>
<dbReference type="Pfam" id="PF00400">
    <property type="entry name" value="WD40"/>
    <property type="match status" value="1"/>
</dbReference>
<dbReference type="InterPro" id="IPR001680">
    <property type="entry name" value="WD40_rpt"/>
</dbReference>
<evidence type="ECO:0000256" key="5">
    <source>
        <dbReference type="PROSITE-ProRule" id="PRU00221"/>
    </source>
</evidence>
<comment type="subcellular location">
    <subcellularLocation>
        <location evidence="1">Nucleus</location>
    </subcellularLocation>
</comment>
<name>A0ABR3XCH3_9EURO</name>
<dbReference type="SUPFAM" id="SSF50978">
    <property type="entry name" value="WD40 repeat-like"/>
    <property type="match status" value="1"/>
</dbReference>
<dbReference type="InterPro" id="IPR015943">
    <property type="entry name" value="WD40/YVTN_repeat-like_dom_sf"/>
</dbReference>